<feature type="compositionally biased region" description="Polar residues" evidence="1">
    <location>
        <begin position="1"/>
        <end position="12"/>
    </location>
</feature>
<dbReference type="EMBL" id="MQSV01000004">
    <property type="protein sequence ID" value="OKL47262.1"/>
    <property type="molecule type" value="Genomic_DNA"/>
</dbReference>
<dbReference type="OrthoDB" id="1099523at2"/>
<dbReference type="Gene3D" id="2.70.70.10">
    <property type="entry name" value="Glucose Permease (Domain IIA)"/>
    <property type="match status" value="1"/>
</dbReference>
<dbReference type="SUPFAM" id="SSF51261">
    <property type="entry name" value="Duplicated hybrid motif"/>
    <property type="match status" value="1"/>
</dbReference>
<evidence type="ECO:0000256" key="1">
    <source>
        <dbReference type="SAM" id="MobiDB-lite"/>
    </source>
</evidence>
<evidence type="ECO:0000313" key="4">
    <source>
        <dbReference type="Proteomes" id="UP000186785"/>
    </source>
</evidence>
<dbReference type="GO" id="GO:0004222">
    <property type="term" value="F:metalloendopeptidase activity"/>
    <property type="evidence" value="ECO:0007669"/>
    <property type="project" value="TreeGrafter"/>
</dbReference>
<reference evidence="3 4" key="1">
    <citation type="submission" date="2016-11" db="EMBL/GenBank/DDBJ databases">
        <title>Actinomyces gypaetusis sp. nov. isolated from the vulture Gypaetus barbatus in Qinghai Tibet Plateau China.</title>
        <authorList>
            <person name="Meng X."/>
        </authorList>
    </citation>
    <scope>NUCLEOTIDE SEQUENCE [LARGE SCALE GENOMIC DNA]</scope>
    <source>
        <strain evidence="3 4">VUL4_2</strain>
    </source>
</reference>
<dbReference type="Proteomes" id="UP000186785">
    <property type="component" value="Unassembled WGS sequence"/>
</dbReference>
<feature type="region of interest" description="Disordered" evidence="1">
    <location>
        <begin position="1"/>
        <end position="81"/>
    </location>
</feature>
<dbReference type="InterPro" id="IPR011055">
    <property type="entry name" value="Dup_hybrid_motif"/>
</dbReference>
<dbReference type="InterPro" id="IPR016047">
    <property type="entry name" value="M23ase_b-sheet_dom"/>
</dbReference>
<sequence>MSTYGSENNSAIPSRRAYRQAQQAQDHTQKRQFGGPSERSELSTSTTEFPTRSRAARRQSGEVLGTPVHATENRELPAESSWTRSIRGSLLVALAAATVIVPVSGMVTPGGSQANAAPVSTPAWADTIESKIDAAEATALRSKPAAAARAAVREQLQDNERCLKVAASANGTRTALVKPDATEAKDDFLFWPLSRGTYRIASGYGMRVNPVLGIYRLHAGVDMAGAAGTPIHSVADGVVKRVSWDSGLGYSAEIYHPSRNITTVYGHMISGSSNLRVGQEVSAGDQVGLLGSTGNSTGPHLHFEVHRGNDADNHSATEPMSWMKSSKAIFLDEREAMKQC</sequence>
<comment type="caution">
    <text evidence="3">The sequence shown here is derived from an EMBL/GenBank/DDBJ whole genome shotgun (WGS) entry which is preliminary data.</text>
</comment>
<accession>A0A1Q5PKV5</accession>
<dbReference type="RefSeq" id="WP_073709495.1">
    <property type="nucleotide sequence ID" value="NZ_MQSU01000004.1"/>
</dbReference>
<dbReference type="Pfam" id="PF01551">
    <property type="entry name" value="Peptidase_M23"/>
    <property type="match status" value="1"/>
</dbReference>
<evidence type="ECO:0000313" key="3">
    <source>
        <dbReference type="EMBL" id="OKL47262.1"/>
    </source>
</evidence>
<evidence type="ECO:0000259" key="2">
    <source>
        <dbReference type="Pfam" id="PF01551"/>
    </source>
</evidence>
<dbReference type="PANTHER" id="PTHR21666">
    <property type="entry name" value="PEPTIDASE-RELATED"/>
    <property type="match status" value="1"/>
</dbReference>
<name>A0A1Q5PKV5_9ACTO</name>
<dbReference type="InterPro" id="IPR050570">
    <property type="entry name" value="Cell_wall_metabolism_enzyme"/>
</dbReference>
<feature type="domain" description="M23ase beta-sheet core" evidence="2">
    <location>
        <begin position="217"/>
        <end position="310"/>
    </location>
</feature>
<protein>
    <recommendedName>
        <fullName evidence="2">M23ase beta-sheet core domain-containing protein</fullName>
    </recommendedName>
</protein>
<dbReference type="PANTHER" id="PTHR21666:SF270">
    <property type="entry name" value="MUREIN HYDROLASE ACTIVATOR ENVC"/>
    <property type="match status" value="1"/>
</dbReference>
<dbReference type="STRING" id="1921764.BSR28_07790"/>
<keyword evidence="4" id="KW-1185">Reference proteome</keyword>
<organism evidence="3 4">
    <name type="scientific">Boudabousia liubingyangii</name>
    <dbReference type="NCBI Taxonomy" id="1921764"/>
    <lineage>
        <taxon>Bacteria</taxon>
        <taxon>Bacillati</taxon>
        <taxon>Actinomycetota</taxon>
        <taxon>Actinomycetes</taxon>
        <taxon>Actinomycetales</taxon>
        <taxon>Actinomycetaceae</taxon>
        <taxon>Boudabousia</taxon>
    </lineage>
</organism>
<dbReference type="CDD" id="cd12797">
    <property type="entry name" value="M23_peptidase"/>
    <property type="match status" value="1"/>
</dbReference>
<gene>
    <name evidence="3" type="ORF">BSR29_06490</name>
</gene>
<dbReference type="AlphaFoldDB" id="A0A1Q5PKV5"/>
<proteinExistence type="predicted"/>